<evidence type="ECO:0008006" key="3">
    <source>
        <dbReference type="Google" id="ProtNLM"/>
    </source>
</evidence>
<evidence type="ECO:0000313" key="1">
    <source>
        <dbReference type="EMBL" id="KWZ35186.1"/>
    </source>
</evidence>
<proteinExistence type="predicted"/>
<dbReference type="Proteomes" id="UP000070434">
    <property type="component" value="Chromosome 1"/>
</dbReference>
<name>A0AAW3Q140_9BURK</name>
<protein>
    <recommendedName>
        <fullName evidence="3">Transposase</fullName>
    </recommendedName>
</protein>
<evidence type="ECO:0000313" key="2">
    <source>
        <dbReference type="Proteomes" id="UP000070434"/>
    </source>
</evidence>
<sequence>MRITFEMVTTKRTVCWIDPGTGKKRQKTRRFEQTVNPFNRDALGRPKDRRAICAEVNREADLWKLQAENDIRNGVYPTA</sequence>
<organism evidence="1 2">
    <name type="scientific">Burkholderia anthina</name>
    <dbReference type="NCBI Taxonomy" id="179879"/>
    <lineage>
        <taxon>Bacteria</taxon>
        <taxon>Pseudomonadati</taxon>
        <taxon>Pseudomonadota</taxon>
        <taxon>Betaproteobacteria</taxon>
        <taxon>Burkholderiales</taxon>
        <taxon>Burkholderiaceae</taxon>
        <taxon>Burkholderia</taxon>
        <taxon>Burkholderia cepacia complex</taxon>
    </lineage>
</organism>
<comment type="caution">
    <text evidence="1">The sequence shown here is derived from an EMBL/GenBank/DDBJ whole genome shotgun (WGS) entry which is preliminary data.</text>
</comment>
<dbReference type="RefSeq" id="WP_060966018.1">
    <property type="nucleotide sequence ID" value="NZ_CM003768.1"/>
</dbReference>
<dbReference type="EMBL" id="LNJP01000001">
    <property type="protein sequence ID" value="KWZ35186.1"/>
    <property type="molecule type" value="Genomic_DNA"/>
</dbReference>
<reference evidence="1 2" key="1">
    <citation type="submission" date="2015-11" db="EMBL/GenBank/DDBJ databases">
        <authorList>
            <person name="Sahl J."/>
            <person name="Wagner D."/>
            <person name="Keim P."/>
        </authorList>
    </citation>
    <scope>NUCLEOTIDE SEQUENCE [LARGE SCALE GENOMIC DNA]</scope>
    <source>
        <strain evidence="1 2">AZ-4-2-10-S1-D7</strain>
    </source>
</reference>
<accession>A0AAW3Q140</accession>
<gene>
    <name evidence="1" type="ORF">WS64_06330</name>
</gene>
<dbReference type="AlphaFoldDB" id="A0AAW3Q140"/>